<keyword evidence="1" id="KW-0472">Membrane</keyword>
<dbReference type="EMBL" id="FNKX01000001">
    <property type="protein sequence ID" value="SDR11231.1"/>
    <property type="molecule type" value="Genomic_DNA"/>
</dbReference>
<dbReference type="RefSeq" id="WP_090804040.1">
    <property type="nucleotide sequence ID" value="NZ_FNKX01000001.1"/>
</dbReference>
<evidence type="ECO:0000313" key="2">
    <source>
        <dbReference type="EMBL" id="SDR11231.1"/>
    </source>
</evidence>
<name>A0A1H1GDI5_9BURK</name>
<proteinExistence type="predicted"/>
<accession>A0A1H1GDI5</accession>
<organism evidence="2 3">
    <name type="scientific">Paraburkholderia tuberum</name>
    <dbReference type="NCBI Taxonomy" id="157910"/>
    <lineage>
        <taxon>Bacteria</taxon>
        <taxon>Pseudomonadati</taxon>
        <taxon>Pseudomonadota</taxon>
        <taxon>Betaproteobacteria</taxon>
        <taxon>Burkholderiales</taxon>
        <taxon>Burkholderiaceae</taxon>
        <taxon>Paraburkholderia</taxon>
    </lineage>
</organism>
<evidence type="ECO:0000256" key="1">
    <source>
        <dbReference type="SAM" id="Phobius"/>
    </source>
</evidence>
<protein>
    <submittedName>
        <fullName evidence="2">Uncharacterized protein</fullName>
    </submittedName>
</protein>
<keyword evidence="1" id="KW-0812">Transmembrane</keyword>
<sequence length="414" mass="44900">MPVDLKQLGPPKSYPPRGPGIRVWILVWVACVIVVDGAILLLWPHNQPARGAIFWLPVAGLPNVLFLIIAILTRAGYEGAYLHAMFYNDHREQRRRRLIERGQEAVRVLDYSYRLAVADGALSSTITEGTPVLKAQPLRDGTATARHTRLPDNTDTDLADPLLAQVLQQVPVDRTGRLYAQLLAPLVRTIRPLLRAGLTPAVRLVVADPAGPGDALKQLQTVIGAMNLYLPDCKAVAADDGLMPVDAWLDAEEKRPLLVVAVQLHDKPPEDSAEGGVALLFLRQAVALPEAVTPRATLHRPVAVPPQELAEGLALSLLWGRVTPSLLKHAWLTGFDAQEQTRVTQASRRAGLEPLTKFEARRMPDTILGHAGRAASWIAVAAVAEHGADAPQLILSRTPTASQATILQAHPQTS</sequence>
<dbReference type="AlphaFoldDB" id="A0A1H1GDI5"/>
<gene>
    <name evidence="2" type="ORF">SAMN05445850_2843</name>
</gene>
<keyword evidence="3" id="KW-1185">Reference proteome</keyword>
<reference evidence="3" key="1">
    <citation type="submission" date="2016-10" db="EMBL/GenBank/DDBJ databases">
        <authorList>
            <person name="Varghese N."/>
            <person name="Submissions S."/>
        </authorList>
    </citation>
    <scope>NUCLEOTIDE SEQUENCE [LARGE SCALE GENOMIC DNA]</scope>
    <source>
        <strain evidence="3">DUS833</strain>
    </source>
</reference>
<evidence type="ECO:0000313" key="3">
    <source>
        <dbReference type="Proteomes" id="UP000199365"/>
    </source>
</evidence>
<dbReference type="Proteomes" id="UP000199365">
    <property type="component" value="Unassembled WGS sequence"/>
</dbReference>
<keyword evidence="1" id="KW-1133">Transmembrane helix</keyword>
<feature type="transmembrane region" description="Helical" evidence="1">
    <location>
        <begin position="21"/>
        <end position="44"/>
    </location>
</feature>
<dbReference type="STRING" id="157910.SAMN05445850_2843"/>